<evidence type="ECO:0000313" key="1">
    <source>
        <dbReference type="EMBL" id="UGO52060.1"/>
    </source>
</evidence>
<sequence>MRGFFCAYNLAIITPQQEDFIMAKKTEAPAAESLNFKKLWNKRYSDLVGSEIDKRATLTPEQVMNLIVQYFEWAELNAIKAGETASFQGRVYQDTIHKPRIFTWEGLKLFCGFSGTALAKWKLKPGYDVVIEFAESVIKEQKYQLAANGMINSTMIAKELGIDKGDTFNISANAKEQDNTEEAMKNAVASVLSKI</sequence>
<keyword evidence="2" id="KW-1185">Reference proteome</keyword>
<proteinExistence type="predicted"/>
<name>A0AC61TP38_9CAUD</name>
<dbReference type="EMBL" id="OL539443">
    <property type="protein sequence ID" value="UGO52060.1"/>
    <property type="molecule type" value="Genomic_DNA"/>
</dbReference>
<organism evidence="1 2">
    <name type="scientific">Citrobacter phage vB_CfrD_Brooksby</name>
    <dbReference type="NCBI Taxonomy" id="2902661"/>
    <lineage>
        <taxon>Viruses</taxon>
        <taxon>Duplodnaviria</taxon>
        <taxon>Heunggongvirae</taxon>
        <taxon>Uroviricota</taxon>
        <taxon>Caudoviricetes</taxon>
        <taxon>Drexlerviridae</taxon>
        <taxon>Tempevirinae</taxon>
        <taxon>Tlsvirus</taxon>
        <taxon>Tlsvirus brooksby</taxon>
    </lineage>
</organism>
<dbReference type="Proteomes" id="UP000827450">
    <property type="component" value="Segment"/>
</dbReference>
<reference evidence="1" key="1">
    <citation type="submission" date="2021-10" db="EMBL/GenBank/DDBJ databases">
        <authorList>
            <person name="Gordon B."/>
            <person name="Gurecki A."/>
            <person name="Flor S."/>
            <person name="Thompson D.W."/>
            <person name="Grose J.H."/>
        </authorList>
    </citation>
    <scope>NUCLEOTIDE SEQUENCE</scope>
</reference>
<protein>
    <submittedName>
        <fullName evidence="1">Terminase small subunit</fullName>
    </submittedName>
</protein>
<accession>A0AC61TP38</accession>
<gene>
    <name evidence="1" type="ORF">BROOKSBY_1</name>
</gene>
<evidence type="ECO:0000313" key="2">
    <source>
        <dbReference type="Proteomes" id="UP000827450"/>
    </source>
</evidence>